<evidence type="ECO:0000313" key="3">
    <source>
        <dbReference type="Proteomes" id="UP000182107"/>
    </source>
</evidence>
<keyword evidence="1" id="KW-0812">Transmembrane</keyword>
<organism evidence="2 3">
    <name type="scientific">Streptococcus equinus</name>
    <name type="common">Streptococcus bovis</name>
    <dbReference type="NCBI Taxonomy" id="1335"/>
    <lineage>
        <taxon>Bacteria</taxon>
        <taxon>Bacillati</taxon>
        <taxon>Bacillota</taxon>
        <taxon>Bacilli</taxon>
        <taxon>Lactobacillales</taxon>
        <taxon>Streptococcaceae</taxon>
        <taxon>Streptococcus</taxon>
    </lineage>
</organism>
<sequence>MIIRKSFFQKTYSIIRNLLFLGVINSALSLAIHLIKKLIDNIDIPELYNQIIIVQSKLTICEHITKNIATLSILTASLFIMLELAFRFINDSVLNYFKSVYQTIRLRQFLKQDENSKSVISIDNQTTVTKYNPILKKFNRTISKSTVDVRKEAVKVCIKYPKTQQAQKLLRDMETHIREEISSRNPNYYFSSSNREKNKLWFVGTRR</sequence>
<evidence type="ECO:0000256" key="1">
    <source>
        <dbReference type="SAM" id="Phobius"/>
    </source>
</evidence>
<keyword evidence="1" id="KW-0472">Membrane</keyword>
<feature type="transmembrane region" description="Helical" evidence="1">
    <location>
        <begin position="12"/>
        <end position="35"/>
    </location>
</feature>
<keyword evidence="1" id="KW-1133">Transmembrane helix</keyword>
<reference evidence="2 3" key="1">
    <citation type="submission" date="2016-10" db="EMBL/GenBank/DDBJ databases">
        <authorList>
            <person name="Varghese N."/>
            <person name="Submissions S."/>
        </authorList>
    </citation>
    <scope>NUCLEOTIDE SEQUENCE [LARGE SCALE GENOMIC DNA]</scope>
    <source>
        <strain evidence="2 3">Sb17</strain>
    </source>
</reference>
<evidence type="ECO:0000313" key="2">
    <source>
        <dbReference type="EMBL" id="SDW75497.1"/>
    </source>
</evidence>
<name>A0AAE8HLI6_STREI</name>
<gene>
    <name evidence="2" type="ORF">SAMN05216415_1367</name>
</gene>
<feature type="transmembrane region" description="Helical" evidence="1">
    <location>
        <begin position="68"/>
        <end position="89"/>
    </location>
</feature>
<dbReference type="AlphaFoldDB" id="A0AAE8HLI6"/>
<dbReference type="Proteomes" id="UP000182107">
    <property type="component" value="Unassembled WGS sequence"/>
</dbReference>
<dbReference type="EMBL" id="FNMW01000001">
    <property type="protein sequence ID" value="SDW75497.1"/>
    <property type="molecule type" value="Genomic_DNA"/>
</dbReference>
<proteinExistence type="predicted"/>
<protein>
    <submittedName>
        <fullName evidence="2">Uncharacterized protein</fullName>
    </submittedName>
</protein>
<accession>A0AAE8HLI6</accession>
<comment type="caution">
    <text evidence="2">The sequence shown here is derived from an EMBL/GenBank/DDBJ whole genome shotgun (WGS) entry which is preliminary data.</text>
</comment>